<proteinExistence type="predicted"/>
<gene>
    <name evidence="4" type="ORF">ABRY91_04600</name>
    <name evidence="2" type="ORF">ABRY92_00780</name>
    <name evidence="3" type="ORF">ABRZ03_02230</name>
</gene>
<evidence type="ECO:0000256" key="1">
    <source>
        <dbReference type="SAM" id="Phobius"/>
    </source>
</evidence>
<keyword evidence="1" id="KW-0472">Membrane</keyword>
<evidence type="ECO:0000313" key="3">
    <source>
        <dbReference type="EMBL" id="XDJ64190.1"/>
    </source>
</evidence>
<evidence type="ECO:0000313" key="2">
    <source>
        <dbReference type="EMBL" id="XDJ61194.1"/>
    </source>
</evidence>
<dbReference type="EMBL" id="CP158259">
    <property type="protein sequence ID" value="XDJ61194.1"/>
    <property type="molecule type" value="Genomic_DNA"/>
</dbReference>
<name>A0AB39ECB6_9BURK</name>
<reference evidence="3" key="1">
    <citation type="submission" date="2024-05" db="EMBL/GenBank/DDBJ databases">
        <authorList>
            <person name="Luo Y.-C."/>
            <person name="Nicholds J."/>
            <person name="Mortimer T."/>
            <person name="Maboni G."/>
        </authorList>
    </citation>
    <scope>NUCLEOTIDE SEQUENCE</scope>
    <source>
        <strain evidence="4">145849</strain>
        <strain evidence="3">145850</strain>
        <strain evidence="2">145852</strain>
    </source>
</reference>
<dbReference type="EMBL" id="CP158260">
    <property type="protein sequence ID" value="XDJ64190.1"/>
    <property type="molecule type" value="Genomic_DNA"/>
</dbReference>
<dbReference type="EMBL" id="CP158261">
    <property type="protein sequence ID" value="XDJ67314.1"/>
    <property type="molecule type" value="Genomic_DNA"/>
</dbReference>
<sequence>MAADTPLGNFGLIRLAWKNAGGISGICRSIEFLLSCIAWILTAPAWVGYGWWDEVLAVLPTLLGFTLSGFAIFLGFGSEDFKRFLANSKNPDESLYMSVGSAFLLFVTCQTLAILYALIAKALYFPTPNFLLNYFELIKIGSYVGGGIGYFLFLFSLALSLRAALRVYRMSRWYNFYLNQNSPKNKLHRRRVSRYKNRDS</sequence>
<feature type="transmembrane region" description="Helical" evidence="1">
    <location>
        <begin position="140"/>
        <end position="165"/>
    </location>
</feature>
<dbReference type="RefSeq" id="WP_368648603.1">
    <property type="nucleotide sequence ID" value="NZ_CP158259.1"/>
</dbReference>
<feature type="transmembrane region" description="Helical" evidence="1">
    <location>
        <begin position="95"/>
        <end position="120"/>
    </location>
</feature>
<keyword evidence="1" id="KW-0812">Transmembrane</keyword>
<organism evidence="3">
    <name type="scientific">Castellaniella ginsengisoli</name>
    <dbReference type="NCBI Taxonomy" id="546114"/>
    <lineage>
        <taxon>Bacteria</taxon>
        <taxon>Pseudomonadati</taxon>
        <taxon>Pseudomonadota</taxon>
        <taxon>Betaproteobacteria</taxon>
        <taxon>Burkholderiales</taxon>
        <taxon>Alcaligenaceae</taxon>
        <taxon>Castellaniella</taxon>
    </lineage>
</organism>
<feature type="transmembrane region" description="Helical" evidence="1">
    <location>
        <begin position="55"/>
        <end position="74"/>
    </location>
</feature>
<dbReference type="AlphaFoldDB" id="A0AB39ECB6"/>
<accession>A0AB39ECB6</accession>
<keyword evidence="1" id="KW-1133">Transmembrane helix</keyword>
<evidence type="ECO:0000313" key="4">
    <source>
        <dbReference type="EMBL" id="XDJ67314.1"/>
    </source>
</evidence>
<protein>
    <submittedName>
        <fullName evidence="3">Uncharacterized protein</fullName>
    </submittedName>
</protein>